<feature type="domain" description="Ribosome maturation factor RimP N-terminal" evidence="5">
    <location>
        <begin position="62"/>
        <end position="137"/>
    </location>
</feature>
<dbReference type="Proteomes" id="UP000462152">
    <property type="component" value="Unassembled WGS sequence"/>
</dbReference>
<dbReference type="OrthoDB" id="9805006at2"/>
<dbReference type="PANTHER" id="PTHR33867">
    <property type="entry name" value="RIBOSOME MATURATION FACTOR RIMP"/>
    <property type="match status" value="1"/>
</dbReference>
<dbReference type="EMBL" id="WOGT01000003">
    <property type="protein sequence ID" value="MUN55036.1"/>
    <property type="molecule type" value="Genomic_DNA"/>
</dbReference>
<proteinExistence type="inferred from homology"/>
<evidence type="ECO:0000256" key="2">
    <source>
        <dbReference type="ARBA" id="ARBA00022517"/>
    </source>
</evidence>
<keyword evidence="1 3" id="KW-0963">Cytoplasm</keyword>
<dbReference type="AlphaFoldDB" id="A0A7K1LIM5"/>
<dbReference type="GO" id="GO:0006412">
    <property type="term" value="P:translation"/>
    <property type="evidence" value="ECO:0007669"/>
    <property type="project" value="TreeGrafter"/>
</dbReference>
<dbReference type="InterPro" id="IPR035956">
    <property type="entry name" value="RimP_N_sf"/>
</dbReference>
<dbReference type="Gene3D" id="3.30.300.70">
    <property type="entry name" value="RimP-like superfamily, N-terminal"/>
    <property type="match status" value="1"/>
</dbReference>
<keyword evidence="8" id="KW-1185">Reference proteome</keyword>
<reference evidence="7 8" key="1">
    <citation type="submission" date="2019-12" db="EMBL/GenBank/DDBJ databases">
        <authorList>
            <person name="Li J."/>
            <person name="Shi Y."/>
            <person name="Xu G."/>
            <person name="Xiao D."/>
            <person name="Ran X."/>
        </authorList>
    </citation>
    <scope>NUCLEOTIDE SEQUENCE [LARGE SCALE GENOMIC DNA]</scope>
    <source>
        <strain evidence="7 8">JCM 15915</strain>
    </source>
</reference>
<dbReference type="InterPro" id="IPR003728">
    <property type="entry name" value="Ribosome_maturation_RimP"/>
</dbReference>
<dbReference type="Pfam" id="PF17384">
    <property type="entry name" value="DUF150_C"/>
    <property type="match status" value="1"/>
</dbReference>
<evidence type="ECO:0000256" key="1">
    <source>
        <dbReference type="ARBA" id="ARBA00022490"/>
    </source>
</evidence>
<dbReference type="PANTHER" id="PTHR33867:SF1">
    <property type="entry name" value="RIBOSOME MATURATION FACTOR RIMP"/>
    <property type="match status" value="1"/>
</dbReference>
<protein>
    <recommendedName>
        <fullName evidence="3">Ribosome maturation factor RimP</fullName>
    </recommendedName>
</protein>
<dbReference type="SUPFAM" id="SSF75420">
    <property type="entry name" value="YhbC-like, N-terminal domain"/>
    <property type="match status" value="1"/>
</dbReference>
<dbReference type="GO" id="GO:0005829">
    <property type="term" value="C:cytosol"/>
    <property type="evidence" value="ECO:0007669"/>
    <property type="project" value="TreeGrafter"/>
</dbReference>
<dbReference type="RefSeq" id="WP_129315719.1">
    <property type="nucleotide sequence ID" value="NZ_NOIQ01000011.1"/>
</dbReference>
<dbReference type="InterPro" id="IPR028998">
    <property type="entry name" value="RimP_C"/>
</dbReference>
<evidence type="ECO:0000313" key="8">
    <source>
        <dbReference type="Proteomes" id="UP000462152"/>
    </source>
</evidence>
<comment type="caution">
    <text evidence="7">The sequence shown here is derived from an EMBL/GenBank/DDBJ whole genome shotgun (WGS) entry which is preliminary data.</text>
</comment>
<organism evidence="7 8">
    <name type="scientific">Rothia koreensis</name>
    <dbReference type="NCBI Taxonomy" id="592378"/>
    <lineage>
        <taxon>Bacteria</taxon>
        <taxon>Bacillati</taxon>
        <taxon>Actinomycetota</taxon>
        <taxon>Actinomycetes</taxon>
        <taxon>Micrococcales</taxon>
        <taxon>Micrococcaceae</taxon>
        <taxon>Rothia</taxon>
    </lineage>
</organism>
<gene>
    <name evidence="3" type="primary">rimP</name>
    <name evidence="7" type="ORF">GMA10_07415</name>
</gene>
<dbReference type="Pfam" id="PF02576">
    <property type="entry name" value="RimP_N"/>
    <property type="match status" value="1"/>
</dbReference>
<dbReference type="InterPro" id="IPR028989">
    <property type="entry name" value="RimP_N"/>
</dbReference>
<sequence>MTITGVLLANNGSNRKTGTGKNNSRERRRIARSKADAGYSDQAHPRNSLSDTLDLNALRDVVEPVVAEFGLVLEELVGRGAGRTQTVMVVVDLQEDHEGSVGLDTIAEVSTAVSEALDRTEHDPEETYMLEVTSPGATRRLTEPRHWKRSRGRLLKIKTADGQSFLARLEETDGTTATIARKKDTPKGVPAKYSEPEDLAISDVNSAQVEVEFSD</sequence>
<accession>A0A7K1LIM5</accession>
<name>A0A7K1LIM5_9MICC</name>
<comment type="similarity">
    <text evidence="3">Belongs to the RimP family.</text>
</comment>
<feature type="region of interest" description="Disordered" evidence="4">
    <location>
        <begin position="1"/>
        <end position="49"/>
    </location>
</feature>
<feature type="compositionally biased region" description="Polar residues" evidence="4">
    <location>
        <begin position="10"/>
        <end position="22"/>
    </location>
</feature>
<evidence type="ECO:0000256" key="4">
    <source>
        <dbReference type="SAM" id="MobiDB-lite"/>
    </source>
</evidence>
<dbReference type="HAMAP" id="MF_01077">
    <property type="entry name" value="RimP"/>
    <property type="match status" value="1"/>
</dbReference>
<dbReference type="GO" id="GO:0000028">
    <property type="term" value="P:ribosomal small subunit assembly"/>
    <property type="evidence" value="ECO:0007669"/>
    <property type="project" value="TreeGrafter"/>
</dbReference>
<evidence type="ECO:0000259" key="6">
    <source>
        <dbReference type="Pfam" id="PF17384"/>
    </source>
</evidence>
<evidence type="ECO:0000256" key="3">
    <source>
        <dbReference type="HAMAP-Rule" id="MF_01077"/>
    </source>
</evidence>
<feature type="domain" description="Ribosome maturation factor RimP C-terminal" evidence="6">
    <location>
        <begin position="141"/>
        <end position="213"/>
    </location>
</feature>
<evidence type="ECO:0000313" key="7">
    <source>
        <dbReference type="EMBL" id="MUN55036.1"/>
    </source>
</evidence>
<comment type="function">
    <text evidence="3">Required for maturation of 30S ribosomal subunits.</text>
</comment>
<comment type="subcellular location">
    <subcellularLocation>
        <location evidence="3">Cytoplasm</location>
    </subcellularLocation>
</comment>
<evidence type="ECO:0000259" key="5">
    <source>
        <dbReference type="Pfam" id="PF02576"/>
    </source>
</evidence>
<keyword evidence="2 3" id="KW-0690">Ribosome biogenesis</keyword>